<dbReference type="CDD" id="cd02966">
    <property type="entry name" value="TlpA_like_family"/>
    <property type="match status" value="1"/>
</dbReference>
<sequence length="387" mass="42694">MKSNMKPAFFLTASLLSSMTLMAQDYSITGKVPAALNGEKVFLIKGEGQTMARTPFDSAVVTNGTFSFKGQTEEPKVMTVYVMKRAEGSSLGGRKGLIVDKKDQVKIEVPETATGTAIFDDAKAKVSGSKLQKEYDGYQALLAPGNKGMDSLRNIAMTTMQTDTTGMYALRTKWEELYEQNDKIKDEFIKKNTNSYITLYLLSGMASRRIEDVEGFQKTFNALNSKLRATELGKSVASQIEKSARFAKGQVAPDFAAETPDGKTLKLSDLRGKYILIDFWASWCGPCRAENPNVVSAYNAFKDKGFDILGVSLDRPGAKDAWVGAIEKDGLAWHHVSELKWWNGDISKMYMINGIPANFLIDPNGKIVASNLRGEKLHEVLAKELNK</sequence>
<dbReference type="InterPro" id="IPR000866">
    <property type="entry name" value="AhpC/TSA"/>
</dbReference>
<dbReference type="InterPro" id="IPR013766">
    <property type="entry name" value="Thioredoxin_domain"/>
</dbReference>
<evidence type="ECO:0000256" key="4">
    <source>
        <dbReference type="ARBA" id="ARBA00023284"/>
    </source>
</evidence>
<dbReference type="GO" id="GO:0016209">
    <property type="term" value="F:antioxidant activity"/>
    <property type="evidence" value="ECO:0007669"/>
    <property type="project" value="InterPro"/>
</dbReference>
<accession>A0A1M6Z138</accession>
<dbReference type="Pfam" id="PF00578">
    <property type="entry name" value="AhpC-TSA"/>
    <property type="match status" value="1"/>
</dbReference>
<dbReference type="PROSITE" id="PS51352">
    <property type="entry name" value="THIOREDOXIN_2"/>
    <property type="match status" value="1"/>
</dbReference>
<comment type="subcellular location">
    <subcellularLocation>
        <location evidence="1">Cell envelope</location>
    </subcellularLocation>
</comment>
<dbReference type="OrthoDB" id="1069091at2"/>
<organism evidence="7 8">
    <name type="scientific">Chitinophaga jiangningensis</name>
    <dbReference type="NCBI Taxonomy" id="1419482"/>
    <lineage>
        <taxon>Bacteria</taxon>
        <taxon>Pseudomonadati</taxon>
        <taxon>Bacteroidota</taxon>
        <taxon>Chitinophagia</taxon>
        <taxon>Chitinophagales</taxon>
        <taxon>Chitinophagaceae</taxon>
        <taxon>Chitinophaga</taxon>
    </lineage>
</organism>
<dbReference type="Gene3D" id="3.40.30.10">
    <property type="entry name" value="Glutaredoxin"/>
    <property type="match status" value="1"/>
</dbReference>
<evidence type="ECO:0000256" key="5">
    <source>
        <dbReference type="SAM" id="SignalP"/>
    </source>
</evidence>
<dbReference type="EMBL" id="FRBL01000002">
    <property type="protein sequence ID" value="SHL24254.1"/>
    <property type="molecule type" value="Genomic_DNA"/>
</dbReference>
<keyword evidence="5" id="KW-0732">Signal</keyword>
<evidence type="ECO:0000256" key="1">
    <source>
        <dbReference type="ARBA" id="ARBA00004196"/>
    </source>
</evidence>
<dbReference type="PROSITE" id="PS00194">
    <property type="entry name" value="THIOREDOXIN_1"/>
    <property type="match status" value="1"/>
</dbReference>
<feature type="signal peptide" evidence="5">
    <location>
        <begin position="1"/>
        <end position="23"/>
    </location>
</feature>
<dbReference type="RefSeq" id="WP_083549499.1">
    <property type="nucleotide sequence ID" value="NZ_FRBL01000002.1"/>
</dbReference>
<keyword evidence="3" id="KW-1015">Disulfide bond</keyword>
<dbReference type="STRING" id="1419482.SAMN05444266_102574"/>
<dbReference type="InterPro" id="IPR017937">
    <property type="entry name" value="Thioredoxin_CS"/>
</dbReference>
<dbReference type="SUPFAM" id="SSF52833">
    <property type="entry name" value="Thioredoxin-like"/>
    <property type="match status" value="1"/>
</dbReference>
<dbReference type="Proteomes" id="UP000184420">
    <property type="component" value="Unassembled WGS sequence"/>
</dbReference>
<evidence type="ECO:0000256" key="3">
    <source>
        <dbReference type="ARBA" id="ARBA00023157"/>
    </source>
</evidence>
<dbReference type="GO" id="GO:0017004">
    <property type="term" value="P:cytochrome complex assembly"/>
    <property type="evidence" value="ECO:0007669"/>
    <property type="project" value="UniProtKB-KW"/>
</dbReference>
<dbReference type="Pfam" id="PF14289">
    <property type="entry name" value="DUF4369"/>
    <property type="match status" value="1"/>
</dbReference>
<keyword evidence="4" id="KW-0676">Redox-active center</keyword>
<evidence type="ECO:0000313" key="8">
    <source>
        <dbReference type="Proteomes" id="UP000184420"/>
    </source>
</evidence>
<dbReference type="InterPro" id="IPR025380">
    <property type="entry name" value="DUF4369"/>
</dbReference>
<gene>
    <name evidence="7" type="ORF">SAMN05444266_102574</name>
</gene>
<evidence type="ECO:0000256" key="2">
    <source>
        <dbReference type="ARBA" id="ARBA00022748"/>
    </source>
</evidence>
<dbReference type="InterPro" id="IPR036249">
    <property type="entry name" value="Thioredoxin-like_sf"/>
</dbReference>
<reference evidence="7 8" key="1">
    <citation type="submission" date="2016-11" db="EMBL/GenBank/DDBJ databases">
        <authorList>
            <person name="Jaros S."/>
            <person name="Januszkiewicz K."/>
            <person name="Wedrychowicz H."/>
        </authorList>
    </citation>
    <scope>NUCLEOTIDE SEQUENCE [LARGE SCALE GENOMIC DNA]</scope>
    <source>
        <strain evidence="7 8">DSM 27406</strain>
    </source>
</reference>
<protein>
    <submittedName>
        <fullName evidence="7">Peroxiredoxin</fullName>
    </submittedName>
</protein>
<keyword evidence="8" id="KW-1185">Reference proteome</keyword>
<evidence type="ECO:0000313" key="7">
    <source>
        <dbReference type="EMBL" id="SHL24254.1"/>
    </source>
</evidence>
<feature type="domain" description="Thioredoxin" evidence="6">
    <location>
        <begin position="246"/>
        <end position="387"/>
    </location>
</feature>
<dbReference type="InterPro" id="IPR050553">
    <property type="entry name" value="Thioredoxin_ResA/DsbE_sf"/>
</dbReference>
<evidence type="ECO:0000259" key="6">
    <source>
        <dbReference type="PROSITE" id="PS51352"/>
    </source>
</evidence>
<dbReference type="PANTHER" id="PTHR42852">
    <property type="entry name" value="THIOL:DISULFIDE INTERCHANGE PROTEIN DSBE"/>
    <property type="match status" value="1"/>
</dbReference>
<dbReference type="PANTHER" id="PTHR42852:SF6">
    <property type="entry name" value="THIOL:DISULFIDE INTERCHANGE PROTEIN DSBE"/>
    <property type="match status" value="1"/>
</dbReference>
<name>A0A1M6Z138_9BACT</name>
<proteinExistence type="predicted"/>
<dbReference type="GO" id="GO:0016491">
    <property type="term" value="F:oxidoreductase activity"/>
    <property type="evidence" value="ECO:0007669"/>
    <property type="project" value="InterPro"/>
</dbReference>
<feature type="chain" id="PRO_5011980115" evidence="5">
    <location>
        <begin position="24"/>
        <end position="387"/>
    </location>
</feature>
<keyword evidence="2" id="KW-0201">Cytochrome c-type biogenesis</keyword>
<dbReference type="GO" id="GO:0030313">
    <property type="term" value="C:cell envelope"/>
    <property type="evidence" value="ECO:0007669"/>
    <property type="project" value="UniProtKB-SubCell"/>
</dbReference>
<dbReference type="AlphaFoldDB" id="A0A1M6Z138"/>